<evidence type="ECO:0000313" key="3">
    <source>
        <dbReference type="EMBL" id="AXK32290.1"/>
    </source>
</evidence>
<comment type="similarity">
    <text evidence="1">Belongs to the PemK/MazF family.</text>
</comment>
<protein>
    <submittedName>
        <fullName evidence="3">Type II toxin-antitoxin system PemK/MazF family toxin</fullName>
    </submittedName>
</protein>
<gene>
    <name evidence="3" type="ORF">DVA86_06110</name>
</gene>
<dbReference type="RefSeq" id="WP_208876388.1">
    <property type="nucleotide sequence ID" value="NZ_CP031320.1"/>
</dbReference>
<dbReference type="GO" id="GO:0006402">
    <property type="term" value="P:mRNA catabolic process"/>
    <property type="evidence" value="ECO:0007669"/>
    <property type="project" value="TreeGrafter"/>
</dbReference>
<dbReference type="Gene3D" id="2.30.30.110">
    <property type="match status" value="1"/>
</dbReference>
<dbReference type="InterPro" id="IPR011067">
    <property type="entry name" value="Plasmid_toxin/cell-grow_inhib"/>
</dbReference>
<name>A0A345XKX4_9ACTN</name>
<reference evidence="3 4" key="1">
    <citation type="submission" date="2018-07" db="EMBL/GenBank/DDBJ databases">
        <title>Draft genome of the type strain Streptomyces armeniacus ATCC 15676.</title>
        <authorList>
            <person name="Labana P."/>
            <person name="Gosse J.T."/>
            <person name="Boddy C.N."/>
        </authorList>
    </citation>
    <scope>NUCLEOTIDE SEQUENCE [LARGE SCALE GENOMIC DNA]</scope>
    <source>
        <strain evidence="3 4">ATCC 15676</strain>
    </source>
</reference>
<dbReference type="InterPro" id="IPR003477">
    <property type="entry name" value="PemK-like"/>
</dbReference>
<keyword evidence="2" id="KW-1277">Toxin-antitoxin system</keyword>
<evidence type="ECO:0000256" key="1">
    <source>
        <dbReference type="ARBA" id="ARBA00007521"/>
    </source>
</evidence>
<keyword evidence="4" id="KW-1185">Reference proteome</keyword>
<dbReference type="Proteomes" id="UP000254425">
    <property type="component" value="Chromosome"/>
</dbReference>
<dbReference type="AlphaFoldDB" id="A0A345XKX4"/>
<dbReference type="GO" id="GO:0016075">
    <property type="term" value="P:rRNA catabolic process"/>
    <property type="evidence" value="ECO:0007669"/>
    <property type="project" value="TreeGrafter"/>
</dbReference>
<proteinExistence type="inferred from homology"/>
<dbReference type="EMBL" id="CP031320">
    <property type="protein sequence ID" value="AXK32290.1"/>
    <property type="molecule type" value="Genomic_DNA"/>
</dbReference>
<dbReference type="GO" id="GO:0004521">
    <property type="term" value="F:RNA endonuclease activity"/>
    <property type="evidence" value="ECO:0007669"/>
    <property type="project" value="TreeGrafter"/>
</dbReference>
<dbReference type="PANTHER" id="PTHR33988:SF2">
    <property type="entry name" value="ENDORIBONUCLEASE MAZF"/>
    <property type="match status" value="1"/>
</dbReference>
<dbReference type="GO" id="GO:0003677">
    <property type="term" value="F:DNA binding"/>
    <property type="evidence" value="ECO:0007669"/>
    <property type="project" value="InterPro"/>
</dbReference>
<dbReference type="Pfam" id="PF02452">
    <property type="entry name" value="PemK_toxin"/>
    <property type="match status" value="1"/>
</dbReference>
<dbReference type="KEGG" id="sarm:DVA86_06110"/>
<accession>A0A345XKX4</accession>
<organism evidence="3 4">
    <name type="scientific">Streptomyces armeniacus</name>
    <dbReference type="NCBI Taxonomy" id="83291"/>
    <lineage>
        <taxon>Bacteria</taxon>
        <taxon>Bacillati</taxon>
        <taxon>Actinomycetota</taxon>
        <taxon>Actinomycetes</taxon>
        <taxon>Kitasatosporales</taxon>
        <taxon>Streptomycetaceae</taxon>
        <taxon>Streptomyces</taxon>
    </lineage>
</organism>
<evidence type="ECO:0000256" key="2">
    <source>
        <dbReference type="ARBA" id="ARBA00022649"/>
    </source>
</evidence>
<sequence>MRGDLYRLRASRNAVGHEQRGLRYAVVLQSESLNTSTLVVAPTSTSARPGLLHPKLDMNGTVAVVLVEQMAAVDPERLGDFAGRVEGAEWAEIEHAVKLVLGLL</sequence>
<evidence type="ECO:0000313" key="4">
    <source>
        <dbReference type="Proteomes" id="UP000254425"/>
    </source>
</evidence>
<dbReference type="PANTHER" id="PTHR33988">
    <property type="entry name" value="ENDORIBONUCLEASE MAZF-RELATED"/>
    <property type="match status" value="1"/>
</dbReference>
<dbReference type="SUPFAM" id="SSF50118">
    <property type="entry name" value="Cell growth inhibitor/plasmid maintenance toxic component"/>
    <property type="match status" value="1"/>
</dbReference>